<protein>
    <submittedName>
        <fullName evidence="1">13202_t:CDS:1</fullName>
    </submittedName>
</protein>
<gene>
    <name evidence="1" type="ORF">DHETER_LOCUS9718</name>
</gene>
<organism evidence="1 2">
    <name type="scientific">Dentiscutata heterogama</name>
    <dbReference type="NCBI Taxonomy" id="1316150"/>
    <lineage>
        <taxon>Eukaryota</taxon>
        <taxon>Fungi</taxon>
        <taxon>Fungi incertae sedis</taxon>
        <taxon>Mucoromycota</taxon>
        <taxon>Glomeromycotina</taxon>
        <taxon>Glomeromycetes</taxon>
        <taxon>Diversisporales</taxon>
        <taxon>Gigasporaceae</taxon>
        <taxon>Dentiscutata</taxon>
    </lineage>
</organism>
<comment type="caution">
    <text evidence="1">The sequence shown here is derived from an EMBL/GenBank/DDBJ whole genome shotgun (WGS) entry which is preliminary data.</text>
</comment>
<evidence type="ECO:0000313" key="1">
    <source>
        <dbReference type="EMBL" id="CAG8660258.1"/>
    </source>
</evidence>
<proteinExistence type="predicted"/>
<dbReference type="EMBL" id="CAJVPU010017556">
    <property type="protein sequence ID" value="CAG8660258.1"/>
    <property type="molecule type" value="Genomic_DNA"/>
</dbReference>
<keyword evidence="2" id="KW-1185">Reference proteome</keyword>
<sequence>MNNSTSILNTAEQRVVLNFDFKNKDEAVRLFAQLLQRCRDLEGENKRQEIVTNLSGFDFPQKLIEDAKIYLETTNFVSAFESDIYGVTSGNNGVTTGIAINNGVTNGIAINNNDVTSEIEINNEIKSEIKSENKSEIKSEATTNK</sequence>
<reference evidence="1" key="1">
    <citation type="submission" date="2021-06" db="EMBL/GenBank/DDBJ databases">
        <authorList>
            <person name="Kallberg Y."/>
            <person name="Tangrot J."/>
            <person name="Rosling A."/>
        </authorList>
    </citation>
    <scope>NUCLEOTIDE SEQUENCE</scope>
    <source>
        <strain evidence="1">IL203A</strain>
    </source>
</reference>
<accession>A0ACA9NJS4</accession>
<evidence type="ECO:0000313" key="2">
    <source>
        <dbReference type="Proteomes" id="UP000789702"/>
    </source>
</evidence>
<name>A0ACA9NJS4_9GLOM</name>
<dbReference type="Proteomes" id="UP000789702">
    <property type="component" value="Unassembled WGS sequence"/>
</dbReference>